<dbReference type="Pfam" id="PF00168">
    <property type="entry name" value="C2"/>
    <property type="match status" value="1"/>
</dbReference>
<dbReference type="InterPro" id="IPR004127">
    <property type="entry name" value="Prefoldin_subunit_alpha"/>
</dbReference>
<feature type="coiled-coil region" evidence="5">
    <location>
        <begin position="19"/>
        <end position="46"/>
    </location>
</feature>
<evidence type="ECO:0000256" key="2">
    <source>
        <dbReference type="ARBA" id="ARBA00023186"/>
    </source>
</evidence>
<evidence type="ECO:0000313" key="9">
    <source>
        <dbReference type="EMBL" id="TFY72085.1"/>
    </source>
</evidence>
<dbReference type="InterPro" id="IPR000008">
    <property type="entry name" value="C2_dom"/>
</dbReference>
<dbReference type="InterPro" id="IPR001711">
    <property type="entry name" value="PLipase_C_Pinositol-sp_Y"/>
</dbReference>
<comment type="caution">
    <text evidence="9">The sequence shown here is derived from an EMBL/GenBank/DDBJ whole genome shotgun (WGS) entry which is preliminary data.</text>
</comment>
<dbReference type="SMART" id="SM00148">
    <property type="entry name" value="PLCXc"/>
    <property type="match status" value="1"/>
</dbReference>
<feature type="coiled-coil region" evidence="5">
    <location>
        <begin position="107"/>
        <end position="134"/>
    </location>
</feature>
<dbReference type="OrthoDB" id="269822at2759"/>
<keyword evidence="3" id="KW-0807">Transducer</keyword>
<dbReference type="PRINTS" id="PR00390">
    <property type="entry name" value="PHPHLIPASEC"/>
</dbReference>
<dbReference type="PANTHER" id="PTHR10336:SF169">
    <property type="entry name" value="PHOSPHOINOSITIDE PHOSPHOLIPASE C"/>
    <property type="match status" value="1"/>
</dbReference>
<evidence type="ECO:0000256" key="1">
    <source>
        <dbReference type="ARBA" id="ARBA00010048"/>
    </source>
</evidence>
<evidence type="ECO:0000313" key="10">
    <source>
        <dbReference type="Proteomes" id="UP000298327"/>
    </source>
</evidence>
<dbReference type="Gene3D" id="3.20.20.190">
    <property type="entry name" value="Phosphatidylinositol (PI) phosphodiesterase"/>
    <property type="match status" value="1"/>
</dbReference>
<dbReference type="GO" id="GO:0048015">
    <property type="term" value="P:phosphatidylinositol-mediated signaling"/>
    <property type="evidence" value="ECO:0007669"/>
    <property type="project" value="TreeGrafter"/>
</dbReference>
<dbReference type="GO" id="GO:0051209">
    <property type="term" value="P:release of sequestered calcium ion into cytosol"/>
    <property type="evidence" value="ECO:0007669"/>
    <property type="project" value="TreeGrafter"/>
</dbReference>
<dbReference type="PROSITE" id="PS50004">
    <property type="entry name" value="C2"/>
    <property type="match status" value="1"/>
</dbReference>
<dbReference type="PROSITE" id="PS50008">
    <property type="entry name" value="PIPLC_Y_DOMAIN"/>
    <property type="match status" value="1"/>
</dbReference>
<feature type="compositionally biased region" description="Polar residues" evidence="6">
    <location>
        <begin position="386"/>
        <end position="402"/>
    </location>
</feature>
<dbReference type="Pfam" id="PF00388">
    <property type="entry name" value="PI-PLC-X"/>
    <property type="match status" value="1"/>
</dbReference>
<keyword evidence="4" id="KW-0378">Hydrolase</keyword>
<dbReference type="GO" id="GO:0004435">
    <property type="term" value="F:phosphatidylinositol-4,5-bisphosphate phospholipase C activity"/>
    <property type="evidence" value="ECO:0007669"/>
    <property type="project" value="UniProtKB-EC"/>
</dbReference>
<evidence type="ECO:0000256" key="3">
    <source>
        <dbReference type="ARBA" id="ARBA00023224"/>
    </source>
</evidence>
<dbReference type="SUPFAM" id="SSF46579">
    <property type="entry name" value="Prefoldin"/>
    <property type="match status" value="1"/>
</dbReference>
<dbReference type="Pfam" id="PF00387">
    <property type="entry name" value="PI-PLC-Y"/>
    <property type="match status" value="1"/>
</dbReference>
<dbReference type="SMART" id="SM00149">
    <property type="entry name" value="PLCYc"/>
    <property type="match status" value="1"/>
</dbReference>
<dbReference type="FunFam" id="1.10.287.370:FF:000004">
    <property type="entry name" value="Probable prefoldin subunit 5"/>
    <property type="match status" value="1"/>
</dbReference>
<reference evidence="9 10" key="1">
    <citation type="submission" date="2019-02" db="EMBL/GenBank/DDBJ databases">
        <title>Genome sequencing of the rare red list fungi Dentipellis fragilis.</title>
        <authorList>
            <person name="Buettner E."/>
            <person name="Kellner H."/>
        </authorList>
    </citation>
    <scope>NUCLEOTIDE SEQUENCE [LARGE SCALE GENOMIC DNA]</scope>
    <source>
        <strain evidence="9 10">DSM 105465</strain>
    </source>
</reference>
<dbReference type="STRING" id="205917.A0A4Y9ZBA9"/>
<dbReference type="EC" id="3.1.4.11" evidence="4"/>
<dbReference type="InterPro" id="IPR009053">
    <property type="entry name" value="Prefoldin"/>
</dbReference>
<name>A0A4Y9ZBA9_9AGAM</name>
<feature type="domain" description="PI-PLC Y-box" evidence="8">
    <location>
        <begin position="443"/>
        <end position="572"/>
    </location>
</feature>
<evidence type="ECO:0000256" key="4">
    <source>
        <dbReference type="RuleBase" id="RU361133"/>
    </source>
</evidence>
<dbReference type="InterPro" id="IPR035892">
    <property type="entry name" value="C2_domain_sf"/>
</dbReference>
<keyword evidence="10" id="KW-1185">Reference proteome</keyword>
<proteinExistence type="inferred from homology"/>
<dbReference type="SUPFAM" id="SSF51695">
    <property type="entry name" value="PLC-like phosphodiesterases"/>
    <property type="match status" value="1"/>
</dbReference>
<comment type="similarity">
    <text evidence="1">Belongs to the prefoldin subunit alpha family.</text>
</comment>
<comment type="catalytic activity">
    <reaction evidence="4">
        <text>a 1,2-diacyl-sn-glycero-3-phospho-(1D-myo-inositol-4,5-bisphosphate) + H2O = 1D-myo-inositol 1,4,5-trisphosphate + a 1,2-diacyl-sn-glycerol + H(+)</text>
        <dbReference type="Rhea" id="RHEA:33179"/>
        <dbReference type="ChEBI" id="CHEBI:15377"/>
        <dbReference type="ChEBI" id="CHEBI:15378"/>
        <dbReference type="ChEBI" id="CHEBI:17815"/>
        <dbReference type="ChEBI" id="CHEBI:58456"/>
        <dbReference type="ChEBI" id="CHEBI:203600"/>
        <dbReference type="EC" id="3.1.4.11"/>
    </reaction>
</comment>
<dbReference type="InterPro" id="IPR000909">
    <property type="entry name" value="PLipase_C_PInositol-sp_X_dom"/>
</dbReference>
<dbReference type="GO" id="GO:0016272">
    <property type="term" value="C:prefoldin complex"/>
    <property type="evidence" value="ECO:0007669"/>
    <property type="project" value="InterPro"/>
</dbReference>
<dbReference type="InterPro" id="IPR017946">
    <property type="entry name" value="PLC-like_Pdiesterase_TIM-brl"/>
</dbReference>
<evidence type="ECO:0000259" key="8">
    <source>
        <dbReference type="PROSITE" id="PS50008"/>
    </source>
</evidence>
<dbReference type="PROSITE" id="PS50007">
    <property type="entry name" value="PIPLC_X_DOMAIN"/>
    <property type="match status" value="1"/>
</dbReference>
<feature type="domain" description="C2" evidence="7">
    <location>
        <begin position="558"/>
        <end position="684"/>
    </location>
</feature>
<dbReference type="Pfam" id="PF02996">
    <property type="entry name" value="Prefoldin"/>
    <property type="match status" value="1"/>
</dbReference>
<feature type="compositionally biased region" description="Basic and acidic residues" evidence="6">
    <location>
        <begin position="407"/>
        <end position="416"/>
    </location>
</feature>
<dbReference type="SUPFAM" id="SSF49562">
    <property type="entry name" value="C2 domain (Calcium/lipid-binding domain, CaLB)"/>
    <property type="match status" value="1"/>
</dbReference>
<keyword evidence="4" id="KW-0443">Lipid metabolism</keyword>
<dbReference type="GO" id="GO:0006457">
    <property type="term" value="P:protein folding"/>
    <property type="evidence" value="ECO:0007669"/>
    <property type="project" value="InterPro"/>
</dbReference>
<organism evidence="9 10">
    <name type="scientific">Dentipellis fragilis</name>
    <dbReference type="NCBI Taxonomy" id="205917"/>
    <lineage>
        <taxon>Eukaryota</taxon>
        <taxon>Fungi</taxon>
        <taxon>Dikarya</taxon>
        <taxon>Basidiomycota</taxon>
        <taxon>Agaricomycotina</taxon>
        <taxon>Agaricomycetes</taxon>
        <taxon>Russulales</taxon>
        <taxon>Hericiaceae</taxon>
        <taxon>Dentipellis</taxon>
    </lineage>
</organism>
<dbReference type="GO" id="GO:0051082">
    <property type="term" value="F:unfolded protein binding"/>
    <property type="evidence" value="ECO:0007669"/>
    <property type="project" value="InterPro"/>
</dbReference>
<dbReference type="NCBIfam" id="TIGR00293">
    <property type="entry name" value="prefoldin subunit alpha"/>
    <property type="match status" value="1"/>
</dbReference>
<dbReference type="HAMAP" id="MF_00308">
    <property type="entry name" value="PfdA"/>
    <property type="match status" value="1"/>
</dbReference>
<feature type="region of interest" description="Disordered" evidence="6">
    <location>
        <begin position="375"/>
        <end position="434"/>
    </location>
</feature>
<dbReference type="Proteomes" id="UP000298327">
    <property type="component" value="Unassembled WGS sequence"/>
</dbReference>
<dbReference type="InterPro" id="IPR001192">
    <property type="entry name" value="PI-PLC_fam"/>
</dbReference>
<evidence type="ECO:0000259" key="7">
    <source>
        <dbReference type="PROSITE" id="PS50004"/>
    </source>
</evidence>
<dbReference type="EMBL" id="SEOQ01000026">
    <property type="protein sequence ID" value="TFY72085.1"/>
    <property type="molecule type" value="Genomic_DNA"/>
</dbReference>
<gene>
    <name evidence="9" type="ORF">EVG20_g937</name>
</gene>
<sequence>MASAVQQQPQQINVADLDLPQLAEVRRQLEEEMSHLTNSFAQLKQAQSKFNSCIESVKEVQPANKAKTILVPLTNSLYVPGKLSDADNVIVDVGTGYYVQKTRPQAVKHYESKIDYIKSNLDTLQETIQKKQDNMNYLLSPILASYLVTSIRLLRSRGLGIEMADRIHTWEEDMRRLQSNHGLDTLVNVNPVQYQEVRISPQVREFLEERGESADALARLPILVPQPAHDDLPLTHYFISSSHNTYLLSRQILGRSSALSYIHVLWHHARCVEMDVWSSTKGPIVTHGYTWSKSVPFREVCEAVGHAVRDGDWPVLVSLECHVDVEGQTDLVKIMKECWGEKLLTEPVAGSSTEVTPKDLRGKIVVMVEYYPPKTIDAPERPSQPPSRQNSVSNFLSRADSGSSSDSEDKERREQEQEQDEKEEQELKVAAAKEPAPRISDALAALGVYARSMKPDKTWLSEKITHPAHVIINISESGLSSLLPASLNPLIAHSQRHLRRVYPRGTRIESSNLNPLKFWQNGSQIAALNWQSYDRGVQLNEAMFAGGPGWMPKPARFLPGSADDSGAEASPPKKTKLTCEVVGLSSLSVSKDTSSLSAYVRVQLWHQKEDLWRSKTVKTKDIQDGLADFMWDEKFEFEYETDELTFIRLIVWQNVGYGRDAKLGIFVAKVDHLETGWRFIRLLTSRGKDSGATLLVRFAFTDID</sequence>
<protein>
    <recommendedName>
        <fullName evidence="4">Phosphoinositide phospholipase C</fullName>
        <ecNumber evidence="4">3.1.4.11</ecNumber>
    </recommendedName>
</protein>
<dbReference type="Gene3D" id="1.10.287.370">
    <property type="match status" value="1"/>
</dbReference>
<evidence type="ECO:0000256" key="5">
    <source>
        <dbReference type="SAM" id="Coils"/>
    </source>
</evidence>
<keyword evidence="5" id="KW-0175">Coiled coil</keyword>
<evidence type="ECO:0000256" key="6">
    <source>
        <dbReference type="SAM" id="MobiDB-lite"/>
    </source>
</evidence>
<dbReference type="PANTHER" id="PTHR10336">
    <property type="entry name" value="PHOSPHOINOSITIDE-SPECIFIC PHOSPHOLIPASE C FAMILY PROTEIN"/>
    <property type="match status" value="1"/>
</dbReference>
<dbReference type="CDD" id="cd23157">
    <property type="entry name" value="Prefoldin_5"/>
    <property type="match status" value="1"/>
</dbReference>
<keyword evidence="4" id="KW-0442">Lipid degradation</keyword>
<dbReference type="Gene3D" id="2.60.40.150">
    <property type="entry name" value="C2 domain"/>
    <property type="match status" value="1"/>
</dbReference>
<dbReference type="AlphaFoldDB" id="A0A4Y9ZBA9"/>
<dbReference type="InterPro" id="IPR011599">
    <property type="entry name" value="PFD_alpha_archaea"/>
</dbReference>
<accession>A0A4Y9ZBA9</accession>
<keyword evidence="2" id="KW-0143">Chaperone</keyword>
<dbReference type="GO" id="GO:0016042">
    <property type="term" value="P:lipid catabolic process"/>
    <property type="evidence" value="ECO:0007669"/>
    <property type="project" value="UniProtKB-KW"/>
</dbReference>